<feature type="region of interest" description="Disordered" evidence="1">
    <location>
        <begin position="15"/>
        <end position="49"/>
    </location>
</feature>
<dbReference type="InterPro" id="IPR016024">
    <property type="entry name" value="ARM-type_fold"/>
</dbReference>
<gene>
    <name evidence="2" type="ORF">FBUS_06557</name>
</gene>
<dbReference type="SUPFAM" id="SSF48371">
    <property type="entry name" value="ARM repeat"/>
    <property type="match status" value="1"/>
</dbReference>
<feature type="region of interest" description="Disordered" evidence="1">
    <location>
        <begin position="227"/>
        <end position="252"/>
    </location>
</feature>
<evidence type="ECO:0000256" key="1">
    <source>
        <dbReference type="SAM" id="MobiDB-lite"/>
    </source>
</evidence>
<dbReference type="InterPro" id="IPR011989">
    <property type="entry name" value="ARM-like"/>
</dbReference>
<evidence type="ECO:0000313" key="2">
    <source>
        <dbReference type="EMBL" id="KAA0196380.1"/>
    </source>
</evidence>
<dbReference type="OrthoDB" id="247006at2759"/>
<feature type="compositionally biased region" description="Low complexity" evidence="1">
    <location>
        <begin position="227"/>
        <end position="238"/>
    </location>
</feature>
<feature type="region of interest" description="Disordered" evidence="1">
    <location>
        <begin position="305"/>
        <end position="334"/>
    </location>
</feature>
<dbReference type="Proteomes" id="UP000728185">
    <property type="component" value="Unassembled WGS sequence"/>
</dbReference>
<feature type="compositionally biased region" description="Low complexity" evidence="1">
    <location>
        <begin position="370"/>
        <end position="382"/>
    </location>
</feature>
<name>A0A8E0RZI1_9TREM</name>
<feature type="compositionally biased region" description="Low complexity" evidence="1">
    <location>
        <begin position="19"/>
        <end position="37"/>
    </location>
</feature>
<comment type="caution">
    <text evidence="2">The sequence shown here is derived from an EMBL/GenBank/DDBJ whole genome shotgun (WGS) entry which is preliminary data.</text>
</comment>
<evidence type="ECO:0000313" key="3">
    <source>
        <dbReference type="Proteomes" id="UP000728185"/>
    </source>
</evidence>
<proteinExistence type="predicted"/>
<feature type="compositionally biased region" description="Polar residues" evidence="1">
    <location>
        <begin position="243"/>
        <end position="252"/>
    </location>
</feature>
<dbReference type="EMBL" id="LUCM01003061">
    <property type="protein sequence ID" value="KAA0196380.1"/>
    <property type="molecule type" value="Genomic_DNA"/>
</dbReference>
<feature type="region of interest" description="Disordered" evidence="1">
    <location>
        <begin position="359"/>
        <end position="388"/>
    </location>
</feature>
<accession>A0A8E0RZI1</accession>
<sequence>MNTVTSRVEVVMASPGLQRSVSKPRISSSSSSSNTSRAFYEPPPDRQTAAQIVRESREWLQAVSTRRPYTPRNQPRSLFGPSYKPISSKPSRNVKVHQGVTSSTSSKPFSLLDVGYPVQIQPHGGGNSIRKITSGEVYTGSLKHLAEPNSLGKTKLELIGKQTKLLSPNQPRLLTPALTQMGAQFVPSSMASREKAFGQRTRMTIAGAKKHEAKSGDLNVRRSPVVASNTTLSSASTLPIESPYSSPVSSDLDSGVDLRVMSTSQLSSPQRSDNLDMSEERPITMGVNHLEGMVGLTVASKQAPVPASDTVQVSSKLTQSVNKPGLTSPSGDLETRSVSELGQLIAKLNNLSHFVQCPGSPESELGVDASNRTSQSSESSDSYDITTPEEQEAVALVNRINETIEESGLAGEMKWSDRSMLLHTAFGLLDWPSAGFRLALIKLILTIQVTGQSLTTVCELLYKISKQAKNDVLFLEHSSIVDCLMHTLQQLDTPLPMSKDKPNLSMDPMLDNVDAILFFTGTLKFLAASPVVSDTLYNHPAFVIGLLSLHQQVDRRIRLGSKKSPTEPIAKFELEDLEERLYLILVQVNPHQAITCSRSSAKHLTQFNWIRLLARLTEYTEVCLRLDSWSGDELYNSISSVDDYCADLVQASSATRLKHERSDTSRMATLCNFLFSLLSAYSEDLELTVRVAYLLGNLTARLDSARKILFPNPAALSNMCDLCRTYHRTATQPAGASFSGSNLSKAWSDIPDQLNELQSSTVPQNQSCLEVVNKLVRVLANSAIGETVGRLAVVSTESLDLFLDLIACESPREPTELLLNCLAGLNNITYYIHPESPVAVLAKQYNVAEFLIRTLGSGAPHPDVILGVIRIFGNLTRQSTVRNWISQQAGQLLLNASQSAGVIEPPTPWPSTVPSEQAMLYILIQNLDSARPDLVYSTLGVLINLMTDMDQRPAFKKLGGISK</sequence>
<dbReference type="InterPro" id="IPR038905">
    <property type="entry name" value="ARMC2"/>
</dbReference>
<keyword evidence="3" id="KW-1185">Reference proteome</keyword>
<protein>
    <submittedName>
        <fullName evidence="2">Uncharacterized protein</fullName>
    </submittedName>
</protein>
<dbReference type="Gene3D" id="1.25.10.10">
    <property type="entry name" value="Leucine-rich Repeat Variant"/>
    <property type="match status" value="1"/>
</dbReference>
<dbReference type="AlphaFoldDB" id="A0A8E0RZI1"/>
<organism evidence="2 3">
    <name type="scientific">Fasciolopsis buskii</name>
    <dbReference type="NCBI Taxonomy" id="27845"/>
    <lineage>
        <taxon>Eukaryota</taxon>
        <taxon>Metazoa</taxon>
        <taxon>Spiralia</taxon>
        <taxon>Lophotrochozoa</taxon>
        <taxon>Platyhelminthes</taxon>
        <taxon>Trematoda</taxon>
        <taxon>Digenea</taxon>
        <taxon>Plagiorchiida</taxon>
        <taxon>Echinostomata</taxon>
        <taxon>Echinostomatoidea</taxon>
        <taxon>Fasciolidae</taxon>
        <taxon>Fasciolopsis</taxon>
    </lineage>
</organism>
<dbReference type="PANTHER" id="PTHR21356">
    <property type="entry name" value="ARMADILLO REPEAT CONTAINING 2"/>
    <property type="match status" value="1"/>
</dbReference>
<dbReference type="GO" id="GO:0044782">
    <property type="term" value="P:cilium organization"/>
    <property type="evidence" value="ECO:0007669"/>
    <property type="project" value="TreeGrafter"/>
</dbReference>
<feature type="compositionally biased region" description="Polar residues" evidence="1">
    <location>
        <begin position="309"/>
        <end position="334"/>
    </location>
</feature>
<dbReference type="PANTHER" id="PTHR21356:SF1">
    <property type="entry name" value="ARMADILLO REPEAT-CONTAINING PROTEIN 2"/>
    <property type="match status" value="1"/>
</dbReference>
<reference evidence="2" key="1">
    <citation type="submission" date="2019-05" db="EMBL/GenBank/DDBJ databases">
        <title>Annotation for the trematode Fasciolopsis buski.</title>
        <authorList>
            <person name="Choi Y.-J."/>
        </authorList>
    </citation>
    <scope>NUCLEOTIDE SEQUENCE</scope>
    <source>
        <strain evidence="2">HT</strain>
        <tissue evidence="2">Whole worm</tissue>
    </source>
</reference>
<feature type="region of interest" description="Disordered" evidence="1">
    <location>
        <begin position="63"/>
        <end position="93"/>
    </location>
</feature>